<keyword evidence="5 10" id="KW-0812">Transmembrane</keyword>
<evidence type="ECO:0000256" key="4">
    <source>
        <dbReference type="ARBA" id="ARBA00022679"/>
    </source>
</evidence>
<accession>A0A9W6X1V5</accession>
<feature type="transmembrane region" description="Helical" evidence="10">
    <location>
        <begin position="356"/>
        <end position="383"/>
    </location>
</feature>
<evidence type="ECO:0000313" key="12">
    <source>
        <dbReference type="Proteomes" id="UP001165083"/>
    </source>
</evidence>
<dbReference type="AlphaFoldDB" id="A0A9W6X1V5"/>
<evidence type="ECO:0000313" key="11">
    <source>
        <dbReference type="EMBL" id="GMF27403.1"/>
    </source>
</evidence>
<comment type="similarity">
    <text evidence="2 10">Belongs to the glycosyltransferase 31 family.</text>
</comment>
<dbReference type="EMBL" id="BSXW01000660">
    <property type="protein sequence ID" value="GMF27403.1"/>
    <property type="molecule type" value="Genomic_DNA"/>
</dbReference>
<dbReference type="OrthoDB" id="89916at2759"/>
<protein>
    <recommendedName>
        <fullName evidence="10">Hexosyltransferase</fullName>
        <ecNumber evidence="10">2.4.1.-</ecNumber>
    </recommendedName>
</protein>
<keyword evidence="4" id="KW-0808">Transferase</keyword>
<evidence type="ECO:0000256" key="8">
    <source>
        <dbReference type="ARBA" id="ARBA00023034"/>
    </source>
</evidence>
<proteinExistence type="inferred from homology"/>
<evidence type="ECO:0000256" key="1">
    <source>
        <dbReference type="ARBA" id="ARBA00004323"/>
    </source>
</evidence>
<gene>
    <name evidence="11" type="ORF">Plil01_001145900</name>
</gene>
<name>A0A9W6X1V5_9STRA</name>
<organism evidence="11 12">
    <name type="scientific">Phytophthora lilii</name>
    <dbReference type="NCBI Taxonomy" id="2077276"/>
    <lineage>
        <taxon>Eukaryota</taxon>
        <taxon>Sar</taxon>
        <taxon>Stramenopiles</taxon>
        <taxon>Oomycota</taxon>
        <taxon>Peronosporomycetes</taxon>
        <taxon>Peronosporales</taxon>
        <taxon>Peronosporaceae</taxon>
        <taxon>Phytophthora</taxon>
    </lineage>
</organism>
<evidence type="ECO:0000256" key="7">
    <source>
        <dbReference type="ARBA" id="ARBA00022989"/>
    </source>
</evidence>
<dbReference type="PANTHER" id="PTHR11214">
    <property type="entry name" value="BETA-1,3-N-ACETYLGLUCOSAMINYLTRANSFERASE"/>
    <property type="match status" value="1"/>
</dbReference>
<keyword evidence="8 10" id="KW-0333">Golgi apparatus</keyword>
<evidence type="ECO:0000256" key="9">
    <source>
        <dbReference type="ARBA" id="ARBA00023136"/>
    </source>
</evidence>
<evidence type="ECO:0000256" key="3">
    <source>
        <dbReference type="ARBA" id="ARBA00022676"/>
    </source>
</evidence>
<dbReference type="Pfam" id="PF01762">
    <property type="entry name" value="Galactosyl_T"/>
    <property type="match status" value="1"/>
</dbReference>
<keyword evidence="3 10" id="KW-0328">Glycosyltransferase</keyword>
<dbReference type="GO" id="GO:0016758">
    <property type="term" value="F:hexosyltransferase activity"/>
    <property type="evidence" value="ECO:0007669"/>
    <property type="project" value="InterPro"/>
</dbReference>
<keyword evidence="9 10" id="KW-0472">Membrane</keyword>
<dbReference type="PANTHER" id="PTHR11214:SF3">
    <property type="entry name" value="BETA-1,3-GALACTOSYLTRANSFERASE 6"/>
    <property type="match status" value="1"/>
</dbReference>
<comment type="subcellular location">
    <subcellularLocation>
        <location evidence="1 10">Golgi apparatus membrane</location>
        <topology evidence="1 10">Single-pass type II membrane protein</topology>
    </subcellularLocation>
</comment>
<evidence type="ECO:0000256" key="6">
    <source>
        <dbReference type="ARBA" id="ARBA00022968"/>
    </source>
</evidence>
<comment type="caution">
    <text evidence="11">The sequence shown here is derived from an EMBL/GenBank/DDBJ whole genome shotgun (WGS) entry which is preliminary data.</text>
</comment>
<dbReference type="GO" id="GO:0000139">
    <property type="term" value="C:Golgi membrane"/>
    <property type="evidence" value="ECO:0007669"/>
    <property type="project" value="UniProtKB-SubCell"/>
</dbReference>
<reference evidence="11" key="1">
    <citation type="submission" date="2023-04" db="EMBL/GenBank/DDBJ databases">
        <title>Phytophthora lilii NBRC 32176.</title>
        <authorList>
            <person name="Ichikawa N."/>
            <person name="Sato H."/>
            <person name="Tonouchi N."/>
        </authorList>
    </citation>
    <scope>NUCLEOTIDE SEQUENCE</scope>
    <source>
        <strain evidence="11">NBRC 32176</strain>
    </source>
</reference>
<dbReference type="InterPro" id="IPR002659">
    <property type="entry name" value="Glyco_trans_31"/>
</dbReference>
<dbReference type="Proteomes" id="UP001165083">
    <property type="component" value="Unassembled WGS sequence"/>
</dbReference>
<dbReference type="Gene3D" id="3.90.550.50">
    <property type="match status" value="1"/>
</dbReference>
<keyword evidence="6 10" id="KW-0735">Signal-anchor</keyword>
<sequence>MQSIAWRLTVGPGESANHFWDMIFGARSSQTAITLPSCIDNKYHETSPVTFTVVKHNTFDLYFGDKVRHYWDVRHFPDDENILEWAERHFQSTSKTNSRAGNYEALSSLYPSSHASSSDSSDLTTIVGIKTAVLTNFHKRQSIRDTWAKGTVVPSGVKVFFLGCTPNITAIDDVLDRRYFEHAVKLERQMYGDLLTEELDCEDWYQLLADKVKTFFHFAAAEIPSARFVILADDDIYLRLDHLSRFLQNQDSRQYYFGEIWRVLLNQKEHPICDPSLSNYLSTDQYPLEEYPPYPVGACYAVSMAFARFIGQNHWCLRSLNGIEDASTALWLFATQTHPQLAQTFTTLRIGTTLSVWLNFLLLVFDLYTKIFSVVAISATVLIRDVIRTPLRKVKSSYDYKTIKEENVLYMSEHM</sequence>
<evidence type="ECO:0000256" key="10">
    <source>
        <dbReference type="RuleBase" id="RU363063"/>
    </source>
</evidence>
<keyword evidence="7 10" id="KW-1133">Transmembrane helix</keyword>
<evidence type="ECO:0000256" key="2">
    <source>
        <dbReference type="ARBA" id="ARBA00008661"/>
    </source>
</evidence>
<evidence type="ECO:0000256" key="5">
    <source>
        <dbReference type="ARBA" id="ARBA00022692"/>
    </source>
</evidence>
<dbReference type="EC" id="2.4.1.-" evidence="10"/>
<keyword evidence="12" id="KW-1185">Reference proteome</keyword>